<dbReference type="Pfam" id="PF07722">
    <property type="entry name" value="Peptidase_C26"/>
    <property type="match status" value="1"/>
</dbReference>
<dbReference type="PANTHER" id="PTHR43235">
    <property type="entry name" value="GLUTAMINE AMIDOTRANSFERASE PB2B2.05-RELATED"/>
    <property type="match status" value="1"/>
</dbReference>
<dbReference type="InterPro" id="IPR029062">
    <property type="entry name" value="Class_I_gatase-like"/>
</dbReference>
<organism evidence="1 2">
    <name type="scientific">Nakamurella leprariae</name>
    <dbReference type="NCBI Taxonomy" id="2803911"/>
    <lineage>
        <taxon>Bacteria</taxon>
        <taxon>Bacillati</taxon>
        <taxon>Actinomycetota</taxon>
        <taxon>Actinomycetes</taxon>
        <taxon>Nakamurellales</taxon>
        <taxon>Nakamurellaceae</taxon>
        <taxon>Nakamurella</taxon>
    </lineage>
</organism>
<evidence type="ECO:0000313" key="1">
    <source>
        <dbReference type="EMBL" id="MBM9467955.1"/>
    </source>
</evidence>
<dbReference type="GO" id="GO:0033969">
    <property type="term" value="F:gamma-glutamyl-gamma-aminobutyrate hydrolase activity"/>
    <property type="evidence" value="ECO:0007669"/>
    <property type="project" value="TreeGrafter"/>
</dbReference>
<sequence length="250" mass="26512">MTLSTRHHVRSRPVIGLTGRRTSAARLGAPPGFWDAQADAYYSEYARSVAHAGGLPFHISLDAAATDVGDVIDALVLTGGDDVEPSRYGSTIGPRSTAVDPDRDAFEIALFEAVLRAGKPILGICRGSQLINVALGGTLVSDLPLGEGASHASYAFPRAHRRHAVRFEVGSRAHEMYGDLTSVNSFHHQAVDRVGSGLTVTGRAEDGVVEAIEMHDAPVLGVQWHPECFASDPVFDWLVHAARSDVAAAG</sequence>
<accession>A0A938Y8U2</accession>
<dbReference type="GO" id="GO:0006598">
    <property type="term" value="P:polyamine catabolic process"/>
    <property type="evidence" value="ECO:0007669"/>
    <property type="project" value="TreeGrafter"/>
</dbReference>
<keyword evidence="1" id="KW-0378">Hydrolase</keyword>
<dbReference type="EMBL" id="JAERWK010000015">
    <property type="protein sequence ID" value="MBM9467955.1"/>
    <property type="molecule type" value="Genomic_DNA"/>
</dbReference>
<gene>
    <name evidence="1" type="ORF">JL106_11755</name>
</gene>
<dbReference type="AlphaFoldDB" id="A0A938Y8U2"/>
<evidence type="ECO:0000313" key="2">
    <source>
        <dbReference type="Proteomes" id="UP000663792"/>
    </source>
</evidence>
<dbReference type="Proteomes" id="UP000663792">
    <property type="component" value="Unassembled WGS sequence"/>
</dbReference>
<dbReference type="PANTHER" id="PTHR43235:SF1">
    <property type="entry name" value="GLUTAMINE AMIDOTRANSFERASE PB2B2.05-RELATED"/>
    <property type="match status" value="1"/>
</dbReference>
<comment type="caution">
    <text evidence="1">The sequence shown here is derived from an EMBL/GenBank/DDBJ whole genome shotgun (WGS) entry which is preliminary data.</text>
</comment>
<dbReference type="InterPro" id="IPR044668">
    <property type="entry name" value="PuuD-like"/>
</dbReference>
<protein>
    <submittedName>
        <fullName evidence="1">Gamma-glutamyl-gamma-aminobutyrate hydrolase family protein</fullName>
    </submittedName>
</protein>
<proteinExistence type="predicted"/>
<dbReference type="SUPFAM" id="SSF52317">
    <property type="entry name" value="Class I glutamine amidotransferase-like"/>
    <property type="match status" value="1"/>
</dbReference>
<dbReference type="RefSeq" id="WP_205260912.1">
    <property type="nucleotide sequence ID" value="NZ_JAERWK010000015.1"/>
</dbReference>
<name>A0A938Y8U2_9ACTN</name>
<dbReference type="PROSITE" id="PS51273">
    <property type="entry name" value="GATASE_TYPE_1"/>
    <property type="match status" value="1"/>
</dbReference>
<dbReference type="Gene3D" id="3.40.50.880">
    <property type="match status" value="1"/>
</dbReference>
<dbReference type="GO" id="GO:0005829">
    <property type="term" value="C:cytosol"/>
    <property type="evidence" value="ECO:0007669"/>
    <property type="project" value="TreeGrafter"/>
</dbReference>
<keyword evidence="2" id="KW-1185">Reference proteome</keyword>
<dbReference type="CDD" id="cd01745">
    <property type="entry name" value="GATase1_2"/>
    <property type="match status" value="1"/>
</dbReference>
<reference evidence="1" key="1">
    <citation type="submission" date="2021-01" db="EMBL/GenBank/DDBJ databases">
        <title>YIM 132084 draft genome.</title>
        <authorList>
            <person name="An D."/>
        </authorList>
    </citation>
    <scope>NUCLEOTIDE SEQUENCE</scope>
    <source>
        <strain evidence="1">YIM 132084</strain>
    </source>
</reference>
<dbReference type="InterPro" id="IPR011697">
    <property type="entry name" value="Peptidase_C26"/>
</dbReference>